<comment type="caution">
    <text evidence="2">The sequence shown here is derived from an EMBL/GenBank/DDBJ whole genome shotgun (WGS) entry which is preliminary data.</text>
</comment>
<keyword evidence="3" id="KW-1185">Reference proteome</keyword>
<protein>
    <submittedName>
        <fullName evidence="2">Uncharacterized protein</fullName>
    </submittedName>
</protein>
<keyword evidence="1" id="KW-0472">Membrane</keyword>
<sequence length="202" mass="23801">MQGVQGKCSLWIVLYYIRLEIIRVIASWLIALFDRCKDGHIVRAIGLRIYIYTNCSPLHVLLMVWLLLQLLLVLWLGSSIQTDFALVWEEYYAAIHWRLLKWQRLPLVEIQTHEAVEAVVTRMILQFQTHHITYLLQLLGYIKVWILHHPTHERICIGNSRDPLRSLVLISKLHDINRYAKVDAELHRSENNTVVNAYDLKT</sequence>
<evidence type="ECO:0000256" key="1">
    <source>
        <dbReference type="SAM" id="Phobius"/>
    </source>
</evidence>
<keyword evidence="1" id="KW-1133">Transmembrane helix</keyword>
<dbReference type="AlphaFoldDB" id="A0AAD4XQV2"/>
<proteinExistence type="predicted"/>
<name>A0AAD4XQV2_9MAGN</name>
<organism evidence="2 3">
    <name type="scientific">Papaver atlanticum</name>
    <dbReference type="NCBI Taxonomy" id="357466"/>
    <lineage>
        <taxon>Eukaryota</taxon>
        <taxon>Viridiplantae</taxon>
        <taxon>Streptophyta</taxon>
        <taxon>Embryophyta</taxon>
        <taxon>Tracheophyta</taxon>
        <taxon>Spermatophyta</taxon>
        <taxon>Magnoliopsida</taxon>
        <taxon>Ranunculales</taxon>
        <taxon>Papaveraceae</taxon>
        <taxon>Papaveroideae</taxon>
        <taxon>Papaver</taxon>
    </lineage>
</organism>
<feature type="transmembrane region" description="Helical" evidence="1">
    <location>
        <begin position="12"/>
        <end position="33"/>
    </location>
</feature>
<dbReference type="EMBL" id="JAJJMB010006586">
    <property type="protein sequence ID" value="KAI3934298.1"/>
    <property type="molecule type" value="Genomic_DNA"/>
</dbReference>
<evidence type="ECO:0000313" key="3">
    <source>
        <dbReference type="Proteomes" id="UP001202328"/>
    </source>
</evidence>
<gene>
    <name evidence="2" type="ORF">MKW98_009279</name>
</gene>
<reference evidence="2" key="1">
    <citation type="submission" date="2022-04" db="EMBL/GenBank/DDBJ databases">
        <title>A functionally conserved STORR gene fusion in Papaver species that diverged 16.8 million years ago.</title>
        <authorList>
            <person name="Catania T."/>
        </authorList>
    </citation>
    <scope>NUCLEOTIDE SEQUENCE</scope>
    <source>
        <strain evidence="2">S-188037</strain>
    </source>
</reference>
<evidence type="ECO:0000313" key="2">
    <source>
        <dbReference type="EMBL" id="KAI3934298.1"/>
    </source>
</evidence>
<keyword evidence="1" id="KW-0812">Transmembrane</keyword>
<dbReference type="Proteomes" id="UP001202328">
    <property type="component" value="Unassembled WGS sequence"/>
</dbReference>
<accession>A0AAD4XQV2</accession>